<evidence type="ECO:0000313" key="7">
    <source>
        <dbReference type="EMBL" id="VAX23335.1"/>
    </source>
</evidence>
<organism evidence="7">
    <name type="scientific">hydrothermal vent metagenome</name>
    <dbReference type="NCBI Taxonomy" id="652676"/>
    <lineage>
        <taxon>unclassified sequences</taxon>
        <taxon>metagenomes</taxon>
        <taxon>ecological metagenomes</taxon>
    </lineage>
</organism>
<dbReference type="Gene3D" id="6.10.140.730">
    <property type="match status" value="1"/>
</dbReference>
<dbReference type="PANTHER" id="PTHR30097:SF15">
    <property type="entry name" value="CATION EFFLUX SYSTEM PROTEIN CUSB"/>
    <property type="match status" value="1"/>
</dbReference>
<accession>A0A3B1CVV7</accession>
<dbReference type="InterPro" id="IPR058791">
    <property type="entry name" value="3HB_CusB"/>
</dbReference>
<dbReference type="GO" id="GO:0030288">
    <property type="term" value="C:outer membrane-bounded periplasmic space"/>
    <property type="evidence" value="ECO:0007669"/>
    <property type="project" value="TreeGrafter"/>
</dbReference>
<dbReference type="GO" id="GO:0046914">
    <property type="term" value="F:transition metal ion binding"/>
    <property type="evidence" value="ECO:0007669"/>
    <property type="project" value="TreeGrafter"/>
</dbReference>
<dbReference type="InterPro" id="IPR045800">
    <property type="entry name" value="HMBD"/>
</dbReference>
<evidence type="ECO:0000259" key="5">
    <source>
        <dbReference type="Pfam" id="PF25919"/>
    </source>
</evidence>
<feature type="domain" description="CusB-like beta-barrel" evidence="6">
    <location>
        <begin position="274"/>
        <end position="344"/>
    </location>
</feature>
<dbReference type="GO" id="GO:0016020">
    <property type="term" value="C:membrane"/>
    <property type="evidence" value="ECO:0007669"/>
    <property type="project" value="InterPro"/>
</dbReference>
<evidence type="ECO:0000259" key="4">
    <source>
        <dbReference type="Pfam" id="PF25869"/>
    </source>
</evidence>
<dbReference type="GO" id="GO:0015679">
    <property type="term" value="P:plasma membrane copper ion transport"/>
    <property type="evidence" value="ECO:0007669"/>
    <property type="project" value="TreeGrafter"/>
</dbReference>
<dbReference type="GO" id="GO:0022857">
    <property type="term" value="F:transmembrane transporter activity"/>
    <property type="evidence" value="ECO:0007669"/>
    <property type="project" value="InterPro"/>
</dbReference>
<dbReference type="InterPro" id="IPR058790">
    <property type="entry name" value="BSH_CusB"/>
</dbReference>
<name>A0A3B1CVV7_9ZZZZ</name>
<feature type="domain" description="CusB-like barrel-sandwich hybrid" evidence="5">
    <location>
        <begin position="158"/>
        <end position="268"/>
    </location>
</feature>
<comment type="similarity">
    <text evidence="1">Belongs to the membrane fusion protein (MFP) (TC 8.A.1) family.</text>
</comment>
<evidence type="ECO:0000259" key="6">
    <source>
        <dbReference type="Pfam" id="PF25954"/>
    </source>
</evidence>
<evidence type="ECO:0000256" key="1">
    <source>
        <dbReference type="ARBA" id="ARBA00009477"/>
    </source>
</evidence>
<dbReference type="Gene3D" id="2.40.420.20">
    <property type="match status" value="1"/>
</dbReference>
<dbReference type="InterPro" id="IPR058792">
    <property type="entry name" value="Beta-barrel_RND_2"/>
</dbReference>
<evidence type="ECO:0000259" key="3">
    <source>
        <dbReference type="Pfam" id="PF19335"/>
    </source>
</evidence>
<dbReference type="Gene3D" id="2.40.30.170">
    <property type="match status" value="1"/>
</dbReference>
<dbReference type="NCBIfam" id="TIGR01730">
    <property type="entry name" value="RND_mfp"/>
    <property type="match status" value="1"/>
</dbReference>
<reference evidence="7" key="1">
    <citation type="submission" date="2018-06" db="EMBL/GenBank/DDBJ databases">
        <authorList>
            <person name="Zhirakovskaya E."/>
        </authorList>
    </citation>
    <scope>NUCLEOTIDE SEQUENCE</scope>
</reference>
<dbReference type="PANTHER" id="PTHR30097">
    <property type="entry name" value="CATION EFFLUX SYSTEM PROTEIN CUSB"/>
    <property type="match status" value="1"/>
</dbReference>
<dbReference type="EMBL" id="UOGE01000084">
    <property type="protein sequence ID" value="VAX23335.1"/>
    <property type="molecule type" value="Genomic_DNA"/>
</dbReference>
<dbReference type="SUPFAM" id="SSF111369">
    <property type="entry name" value="HlyD-like secretion proteins"/>
    <property type="match status" value="1"/>
</dbReference>
<feature type="domain" description="Heavy metal binding" evidence="3">
    <location>
        <begin position="68"/>
        <end position="94"/>
    </location>
</feature>
<dbReference type="InterPro" id="IPR051909">
    <property type="entry name" value="MFP_Cation_Efflux"/>
</dbReference>
<proteinExistence type="inferred from homology"/>
<dbReference type="FunFam" id="2.40.30.170:FF:000010">
    <property type="entry name" value="Efflux RND transporter periplasmic adaptor subunit"/>
    <property type="match status" value="1"/>
</dbReference>
<dbReference type="Pfam" id="PF25869">
    <property type="entry name" value="3HB_CusB"/>
    <property type="match status" value="1"/>
</dbReference>
<gene>
    <name evidence="7" type="ORF">MNBD_NITROSPINAE02-998</name>
</gene>
<evidence type="ECO:0000256" key="2">
    <source>
        <dbReference type="ARBA" id="ARBA00022448"/>
    </source>
</evidence>
<dbReference type="GO" id="GO:0060003">
    <property type="term" value="P:copper ion export"/>
    <property type="evidence" value="ECO:0007669"/>
    <property type="project" value="TreeGrafter"/>
</dbReference>
<dbReference type="InterPro" id="IPR006143">
    <property type="entry name" value="RND_pump_MFP"/>
</dbReference>
<protein>
    <submittedName>
        <fullName evidence="7">Probable Co/Zn/Cd efflux system membrane fusion protein</fullName>
    </submittedName>
</protein>
<sequence length="460" mass="50837">MKTNKASAIILVVIVLIVAGTGAFIYSGTPKGLSLDNALHHWLHKPVIAKVMEWTGLTEETVLAGRKVYWCPMHPQVNKDKPGACPICNMQLVEADENSGQGIDDGSIQITSRQIQQAGVRFTTVTRIKFTRPIETTGRVVADERLLKTISSWAPGKSRIERLYVNFTGARVRKGEPLVSIYNSDFVTTQEEYLMLLKGGATRLEPLVKSVEERLKRWGISAGEIKKIRKNAKPMEKLIIYSPMSGVVIERMVDEGQYVTEGKPLLKLADLSRLWVYGDVYENELSLIKTGMPVKISIQGKSIDGKINFIDPVVQNDSRTVRVRFEVSNKDRLLKPGMFANVRIDVFGDDVLAVPASAVLFTGRRAIVMVWEGAGAMFPVEVELGRKWVYAMNQMTDGKSQPLLGGEDRYHEVLSGLDEGEEVVSSANFLIAAEAQFQGALKKLAPEQTSESSPDSQGGI</sequence>
<dbReference type="Pfam" id="PF19335">
    <property type="entry name" value="HMBD"/>
    <property type="match status" value="1"/>
</dbReference>
<dbReference type="Pfam" id="PF25954">
    <property type="entry name" value="Beta-barrel_RND_2"/>
    <property type="match status" value="1"/>
</dbReference>
<dbReference type="AlphaFoldDB" id="A0A3B1CVV7"/>
<dbReference type="Pfam" id="PF25919">
    <property type="entry name" value="BSH_CusB"/>
    <property type="match status" value="1"/>
</dbReference>
<keyword evidence="2" id="KW-0813">Transport</keyword>
<feature type="domain" description="CusB-like three alpha-helical bundle" evidence="4">
    <location>
        <begin position="186"/>
        <end position="234"/>
    </location>
</feature>